<dbReference type="Gene3D" id="3.30.1360.140">
    <property type="match status" value="1"/>
</dbReference>
<dbReference type="OrthoDB" id="3240828at2759"/>
<dbReference type="AlphaFoldDB" id="A0A9P5ZK93"/>
<reference evidence="2" key="1">
    <citation type="submission" date="2020-11" db="EMBL/GenBank/DDBJ databases">
        <authorList>
            <consortium name="DOE Joint Genome Institute"/>
            <person name="Ahrendt S."/>
            <person name="Riley R."/>
            <person name="Andreopoulos W."/>
            <person name="Labutti K."/>
            <person name="Pangilinan J."/>
            <person name="Ruiz-Duenas F.J."/>
            <person name="Barrasa J.M."/>
            <person name="Sanchez-Garcia M."/>
            <person name="Camarero S."/>
            <person name="Miyauchi S."/>
            <person name="Serrano A."/>
            <person name="Linde D."/>
            <person name="Babiker R."/>
            <person name="Drula E."/>
            <person name="Ayuso-Fernandez I."/>
            <person name="Pacheco R."/>
            <person name="Padilla G."/>
            <person name="Ferreira P."/>
            <person name="Barriuso J."/>
            <person name="Kellner H."/>
            <person name="Castanera R."/>
            <person name="Alfaro M."/>
            <person name="Ramirez L."/>
            <person name="Pisabarro A.G."/>
            <person name="Kuo A."/>
            <person name="Tritt A."/>
            <person name="Lipzen A."/>
            <person name="He G."/>
            <person name="Yan M."/>
            <person name="Ng V."/>
            <person name="Cullen D."/>
            <person name="Martin F."/>
            <person name="Rosso M.-N."/>
            <person name="Henrissat B."/>
            <person name="Hibbett D."/>
            <person name="Martinez A.T."/>
            <person name="Grigoriev I.V."/>
        </authorList>
    </citation>
    <scope>NUCLEOTIDE SEQUENCE</scope>
    <source>
        <strain evidence="2">ATCC 90797</strain>
    </source>
</reference>
<evidence type="ECO:0000313" key="2">
    <source>
        <dbReference type="EMBL" id="KAF9488927.1"/>
    </source>
</evidence>
<dbReference type="InterPro" id="IPR007073">
    <property type="entry name" value="RNA_pol_Rpb1_7"/>
</dbReference>
<dbReference type="EMBL" id="MU154691">
    <property type="protein sequence ID" value="KAF9488927.1"/>
    <property type="molecule type" value="Genomic_DNA"/>
</dbReference>
<name>A0A9P5ZK93_PLEER</name>
<comment type="caution">
    <text evidence="2">The sequence shown here is derived from an EMBL/GenBank/DDBJ whole genome shotgun (WGS) entry which is preliminary data.</text>
</comment>
<proteinExistence type="predicted"/>
<accession>A0A9P5ZK93</accession>
<dbReference type="GO" id="GO:0003677">
    <property type="term" value="F:DNA binding"/>
    <property type="evidence" value="ECO:0007669"/>
    <property type="project" value="InterPro"/>
</dbReference>
<organism evidence="2 3">
    <name type="scientific">Pleurotus eryngii</name>
    <name type="common">Boletus of the steppes</name>
    <dbReference type="NCBI Taxonomy" id="5323"/>
    <lineage>
        <taxon>Eukaryota</taxon>
        <taxon>Fungi</taxon>
        <taxon>Dikarya</taxon>
        <taxon>Basidiomycota</taxon>
        <taxon>Agaricomycotina</taxon>
        <taxon>Agaricomycetes</taxon>
        <taxon>Agaricomycetidae</taxon>
        <taxon>Agaricales</taxon>
        <taxon>Pleurotineae</taxon>
        <taxon>Pleurotaceae</taxon>
        <taxon>Pleurotus</taxon>
    </lineage>
</organism>
<dbReference type="GO" id="GO:0003899">
    <property type="term" value="F:DNA-directed RNA polymerase activity"/>
    <property type="evidence" value="ECO:0007669"/>
    <property type="project" value="InterPro"/>
</dbReference>
<feature type="domain" description="RNA polymerase Rpb1" evidence="1">
    <location>
        <begin position="1"/>
        <end position="73"/>
    </location>
</feature>
<dbReference type="Proteomes" id="UP000807025">
    <property type="component" value="Unassembled WGS sequence"/>
</dbReference>
<keyword evidence="3" id="KW-1185">Reference proteome</keyword>
<protein>
    <recommendedName>
        <fullName evidence="1">RNA polymerase Rpb1 domain-containing protein</fullName>
    </recommendedName>
</protein>
<dbReference type="Pfam" id="PF04990">
    <property type="entry name" value="RNA_pol_Rpb1_7"/>
    <property type="match status" value="1"/>
</dbReference>
<dbReference type="InterPro" id="IPR038593">
    <property type="entry name" value="RNA_pol_Rpb1_7_sf"/>
</dbReference>
<evidence type="ECO:0000313" key="3">
    <source>
        <dbReference type="Proteomes" id="UP000807025"/>
    </source>
</evidence>
<dbReference type="GO" id="GO:0006351">
    <property type="term" value="P:DNA-templated transcription"/>
    <property type="evidence" value="ECO:0007669"/>
    <property type="project" value="InterPro"/>
</dbReference>
<evidence type="ECO:0000259" key="1">
    <source>
        <dbReference type="Pfam" id="PF04990"/>
    </source>
</evidence>
<gene>
    <name evidence="2" type="ORF">BDN71DRAFT_1533359</name>
</gene>
<sequence length="78" mass="8945">MIDRKLTLAYVAGRISECLKNNIFVIWSEDNVEKLIVRCRVLSGHDKDDASEVEEDVFLRQLENTMLSSVSLRGVGYR</sequence>